<dbReference type="EMBL" id="CP037901">
    <property type="protein sequence ID" value="QBP12112.1"/>
    <property type="molecule type" value="Genomic_DNA"/>
</dbReference>
<dbReference type="Proteomes" id="UP000253772">
    <property type="component" value="Chromosome c2"/>
</dbReference>
<evidence type="ECO:0000313" key="2">
    <source>
        <dbReference type="Proteomes" id="UP000253772"/>
    </source>
</evidence>
<dbReference type="AlphaFoldDB" id="A0A482IVZ5"/>
<evidence type="ECO:0008006" key="3">
    <source>
        <dbReference type="Google" id="ProtNLM"/>
    </source>
</evidence>
<evidence type="ECO:0000313" key="1">
    <source>
        <dbReference type="EMBL" id="QBP12112.1"/>
    </source>
</evidence>
<dbReference type="OrthoDB" id="8965038at2"/>
<gene>
    <name evidence="1" type="ORF">DDF84_020250</name>
</gene>
<organism evidence="1 2">
    <name type="scientific">Cupriavidus metallidurans</name>
    <dbReference type="NCBI Taxonomy" id="119219"/>
    <lineage>
        <taxon>Bacteria</taxon>
        <taxon>Pseudomonadati</taxon>
        <taxon>Pseudomonadota</taxon>
        <taxon>Betaproteobacteria</taxon>
        <taxon>Burkholderiales</taxon>
        <taxon>Burkholderiaceae</taxon>
        <taxon>Cupriavidus</taxon>
    </lineage>
</organism>
<reference evidence="1 2" key="1">
    <citation type="submission" date="2019-03" db="EMBL/GenBank/DDBJ databases">
        <title>Comparative insights into the high quality Complete genome sequence of highly metal resistant Cupriavidus metallidurans strain BS1 isolated from a gold-copper mine.</title>
        <authorList>
            <person name="Mazhar H.S."/>
            <person name="Rensing C."/>
        </authorList>
    </citation>
    <scope>NUCLEOTIDE SEQUENCE [LARGE SCALE GENOMIC DNA]</scope>
    <source>
        <strain evidence="1 2">BS1</strain>
    </source>
</reference>
<sequence length="114" mass="12939">MRDMKQRNTRDCVHLLIDGLKRQGPLRRDVMADACGLSPEETTRALKAARQMNVVDHVPHGPGTLPGAIFYQLTGRQLPPARKSTRVPRAPDDRFQPLLEAWWSSNELDRVDRA</sequence>
<accession>A0A482IVZ5</accession>
<protein>
    <recommendedName>
        <fullName evidence="3">MarR family transcriptional regulator</fullName>
    </recommendedName>
</protein>
<name>A0A482IVZ5_9BURK</name>
<proteinExistence type="predicted"/>